<comment type="caution">
    <text evidence="2">The sequence shown here is derived from an EMBL/GenBank/DDBJ whole genome shotgun (WGS) entry which is preliminary data.</text>
</comment>
<proteinExistence type="predicted"/>
<dbReference type="EMBL" id="JARXYA010000006">
    <property type="protein sequence ID" value="MDH6504224.1"/>
    <property type="molecule type" value="Genomic_DNA"/>
</dbReference>
<evidence type="ECO:0000313" key="2">
    <source>
        <dbReference type="EMBL" id="MDH6504224.1"/>
    </source>
</evidence>
<dbReference type="AlphaFoldDB" id="A0AA43MB02"/>
<feature type="compositionally biased region" description="Low complexity" evidence="1">
    <location>
        <begin position="30"/>
        <end position="44"/>
    </location>
</feature>
<evidence type="ECO:0000256" key="1">
    <source>
        <dbReference type="SAM" id="MobiDB-lite"/>
    </source>
</evidence>
<organism evidence="2 3">
    <name type="scientific">Polynucleobacter sphagniphilus</name>
    <dbReference type="NCBI Taxonomy" id="1743169"/>
    <lineage>
        <taxon>Bacteria</taxon>
        <taxon>Pseudomonadati</taxon>
        <taxon>Pseudomonadota</taxon>
        <taxon>Betaproteobacteria</taxon>
        <taxon>Burkholderiales</taxon>
        <taxon>Burkholderiaceae</taxon>
        <taxon>Polynucleobacter</taxon>
    </lineage>
</organism>
<feature type="region of interest" description="Disordered" evidence="1">
    <location>
        <begin position="30"/>
        <end position="54"/>
    </location>
</feature>
<evidence type="ECO:0000313" key="3">
    <source>
        <dbReference type="Proteomes" id="UP001161160"/>
    </source>
</evidence>
<dbReference type="Proteomes" id="UP001161160">
    <property type="component" value="Unassembled WGS sequence"/>
</dbReference>
<name>A0AA43MB02_9BURK</name>
<accession>A0AA43MB02</accession>
<dbReference type="RefSeq" id="WP_158025498.1">
    <property type="nucleotide sequence ID" value="NZ_JAQFIK010000005.1"/>
</dbReference>
<protein>
    <submittedName>
        <fullName evidence="2">Uncharacterized protein</fullName>
    </submittedName>
</protein>
<reference evidence="2" key="1">
    <citation type="submission" date="2023-04" db="EMBL/GenBank/DDBJ databases">
        <title>Genome Encyclopedia of Bacteria and Archaea VI: Functional Genomics of Type Strains.</title>
        <authorList>
            <person name="Whitman W."/>
        </authorList>
    </citation>
    <scope>NUCLEOTIDE SEQUENCE</scope>
    <source>
        <strain evidence="2">Enz.4-51</strain>
    </source>
</reference>
<sequence length="54" mass="6311">MRIAEITNKPPTPEQTRISNLKQQLKTANLQNKQTKLNQQQVKLNQRRTALNKN</sequence>
<gene>
    <name evidence="2" type="ORF">M2127_001529</name>
</gene>
<keyword evidence="3" id="KW-1185">Reference proteome</keyword>